<feature type="transmembrane region" description="Helical" evidence="2">
    <location>
        <begin position="6"/>
        <end position="23"/>
    </location>
</feature>
<feature type="region of interest" description="Disordered" evidence="1">
    <location>
        <begin position="70"/>
        <end position="93"/>
    </location>
</feature>
<dbReference type="AlphaFoldDB" id="A0A497VAR7"/>
<evidence type="ECO:0000313" key="4">
    <source>
        <dbReference type="Proteomes" id="UP000269157"/>
    </source>
</evidence>
<protein>
    <submittedName>
        <fullName evidence="3">Uncharacterized protein</fullName>
    </submittedName>
</protein>
<name>A0A497VAR7_9RHOB</name>
<evidence type="ECO:0000256" key="2">
    <source>
        <dbReference type="SAM" id="Phobius"/>
    </source>
</evidence>
<keyword evidence="2" id="KW-1133">Transmembrane helix</keyword>
<evidence type="ECO:0000313" key="3">
    <source>
        <dbReference type="EMBL" id="RLJ36336.1"/>
    </source>
</evidence>
<keyword evidence="4" id="KW-1185">Reference proteome</keyword>
<dbReference type="Proteomes" id="UP000269157">
    <property type="component" value="Unassembled WGS sequence"/>
</dbReference>
<dbReference type="EMBL" id="RCCE01000008">
    <property type="protein sequence ID" value="RLJ36336.1"/>
    <property type="molecule type" value="Genomic_DNA"/>
</dbReference>
<dbReference type="RefSeq" id="WP_121028126.1">
    <property type="nucleotide sequence ID" value="NZ_RCCE01000008.1"/>
</dbReference>
<keyword evidence="2" id="KW-0812">Transmembrane</keyword>
<keyword evidence="2" id="KW-0472">Membrane</keyword>
<sequence length="93" mass="10216">MFRNSIALVLRVFFALVIIGLIGREITYEAAPVALGPKFVSPGDKPGQQANADDELNIFELALEAAQDLLGPTPEPEPRSSLQQLDQRNRISR</sequence>
<proteinExistence type="predicted"/>
<reference evidence="3 4" key="1">
    <citation type="submission" date="2018-10" db="EMBL/GenBank/DDBJ databases">
        <title>Genomic Encyclopedia of Archaeal and Bacterial Type Strains, Phase II (KMG-II): from individual species to whole genera.</title>
        <authorList>
            <person name="Goeker M."/>
        </authorList>
    </citation>
    <scope>NUCLEOTIDE SEQUENCE [LARGE SCALE GENOMIC DNA]</scope>
    <source>
        <strain evidence="3 4">DSM 29466</strain>
    </source>
</reference>
<comment type="caution">
    <text evidence="3">The sequence shown here is derived from an EMBL/GenBank/DDBJ whole genome shotgun (WGS) entry which is preliminary data.</text>
</comment>
<evidence type="ECO:0000256" key="1">
    <source>
        <dbReference type="SAM" id="MobiDB-lite"/>
    </source>
</evidence>
<dbReference type="OrthoDB" id="9887209at2"/>
<accession>A0A497VAR7</accession>
<organism evidence="3 4">
    <name type="scientific">Litoreibacter meonggei</name>
    <dbReference type="NCBI Taxonomy" id="1049199"/>
    <lineage>
        <taxon>Bacteria</taxon>
        <taxon>Pseudomonadati</taxon>
        <taxon>Pseudomonadota</taxon>
        <taxon>Alphaproteobacteria</taxon>
        <taxon>Rhodobacterales</taxon>
        <taxon>Roseobacteraceae</taxon>
        <taxon>Litoreibacter</taxon>
    </lineage>
</organism>
<gene>
    <name evidence="3" type="ORF">BCF46_3804</name>
</gene>